<dbReference type="GO" id="GO:0005829">
    <property type="term" value="C:cytosol"/>
    <property type="evidence" value="ECO:0007669"/>
    <property type="project" value="UniProtKB-ARBA"/>
</dbReference>
<dbReference type="PANTHER" id="PTHR11252:SF0">
    <property type="entry name" value="POLYRIBONUCLEOTIDE NUCLEOTIDYLTRANSFERASE 1, MITOCHONDRIAL"/>
    <property type="match status" value="1"/>
</dbReference>
<feature type="region of interest" description="Disordered" evidence="9">
    <location>
        <begin position="721"/>
        <end position="764"/>
    </location>
</feature>
<dbReference type="FunFam" id="3.30.230.70:FF:000001">
    <property type="entry name" value="Polyribonucleotide nucleotidyltransferase"/>
    <property type="match status" value="1"/>
</dbReference>
<comment type="cofactor">
    <cofactor evidence="8">
        <name>Mg(2+)</name>
        <dbReference type="ChEBI" id="CHEBI:18420"/>
    </cofactor>
</comment>
<gene>
    <name evidence="8" type="primary">pnp</name>
    <name evidence="11" type="ORF">EFW17_18565</name>
</gene>
<dbReference type="CDD" id="cd04472">
    <property type="entry name" value="S1_PNPase"/>
    <property type="match status" value="1"/>
</dbReference>
<keyword evidence="6 8" id="KW-0460">Magnesium</keyword>
<dbReference type="Pfam" id="PF00575">
    <property type="entry name" value="S1"/>
    <property type="match status" value="1"/>
</dbReference>
<feature type="domain" description="S1 motif" evidence="10">
    <location>
        <begin position="646"/>
        <end position="718"/>
    </location>
</feature>
<dbReference type="SUPFAM" id="SSF54791">
    <property type="entry name" value="Eukaryotic type KH-domain (KH-domain type I)"/>
    <property type="match status" value="1"/>
</dbReference>
<dbReference type="Gene3D" id="3.30.1370.10">
    <property type="entry name" value="K Homology domain, type 1"/>
    <property type="match status" value="1"/>
</dbReference>
<dbReference type="GO" id="GO:0000175">
    <property type="term" value="F:3'-5'-RNA exonuclease activity"/>
    <property type="evidence" value="ECO:0007669"/>
    <property type="project" value="TreeGrafter"/>
</dbReference>
<dbReference type="GO" id="GO:0004654">
    <property type="term" value="F:polyribonucleotide nucleotidyltransferase activity"/>
    <property type="evidence" value="ECO:0007669"/>
    <property type="project" value="UniProtKB-UniRule"/>
</dbReference>
<dbReference type="InterPro" id="IPR036345">
    <property type="entry name" value="ExoRNase_PH_dom2_sf"/>
</dbReference>
<evidence type="ECO:0000256" key="1">
    <source>
        <dbReference type="ARBA" id="ARBA00007404"/>
    </source>
</evidence>
<evidence type="ECO:0000256" key="2">
    <source>
        <dbReference type="ARBA" id="ARBA00022490"/>
    </source>
</evidence>
<comment type="catalytic activity">
    <reaction evidence="8">
        <text>RNA(n+1) + phosphate = RNA(n) + a ribonucleoside 5'-diphosphate</text>
        <dbReference type="Rhea" id="RHEA:22096"/>
        <dbReference type="Rhea" id="RHEA-COMP:14527"/>
        <dbReference type="Rhea" id="RHEA-COMP:17342"/>
        <dbReference type="ChEBI" id="CHEBI:43474"/>
        <dbReference type="ChEBI" id="CHEBI:57930"/>
        <dbReference type="ChEBI" id="CHEBI:140395"/>
        <dbReference type="EC" id="2.7.7.8"/>
    </reaction>
</comment>
<dbReference type="EC" id="2.7.7.8" evidence="8"/>
<name>A0A3N0E4E0_9ACTN</name>
<feature type="binding site" evidence="8">
    <location>
        <position position="509"/>
    </location>
    <ligand>
        <name>Mg(2+)</name>
        <dbReference type="ChEBI" id="CHEBI:18420"/>
    </ligand>
</feature>
<dbReference type="SMART" id="SM00316">
    <property type="entry name" value="S1"/>
    <property type="match status" value="1"/>
</dbReference>
<dbReference type="InterPro" id="IPR027408">
    <property type="entry name" value="PNPase/RNase_PH_dom_sf"/>
</dbReference>
<feature type="compositionally biased region" description="Acidic residues" evidence="9">
    <location>
        <begin position="721"/>
        <end position="747"/>
    </location>
</feature>
<dbReference type="NCBIfam" id="NF008805">
    <property type="entry name" value="PRK11824.1"/>
    <property type="match status" value="1"/>
</dbReference>
<reference evidence="11 12" key="1">
    <citation type="submission" date="2018-11" db="EMBL/GenBank/DDBJ databases">
        <title>The genome draft of YIM 96095.</title>
        <authorList>
            <person name="Tang S.-K."/>
            <person name="Chunyu W.-X."/>
            <person name="Feng Y.-Z."/>
        </authorList>
    </citation>
    <scope>NUCLEOTIDE SEQUENCE [LARGE SCALE GENOMIC DNA]</scope>
    <source>
        <strain evidence="11 12">YIM 96095</strain>
    </source>
</reference>
<dbReference type="InterPro" id="IPR036612">
    <property type="entry name" value="KH_dom_type_1_sf"/>
</dbReference>
<dbReference type="PROSITE" id="PS50126">
    <property type="entry name" value="S1"/>
    <property type="match status" value="1"/>
</dbReference>
<dbReference type="FunFam" id="2.40.50.140:FF:000069">
    <property type="entry name" value="Polyribonucleotide nucleotidyltransferase"/>
    <property type="match status" value="1"/>
</dbReference>
<proteinExistence type="inferred from homology"/>
<dbReference type="PROSITE" id="PS50084">
    <property type="entry name" value="KH_TYPE_1"/>
    <property type="match status" value="1"/>
</dbReference>
<dbReference type="SMART" id="SM00322">
    <property type="entry name" value="KH"/>
    <property type="match status" value="1"/>
</dbReference>
<dbReference type="OrthoDB" id="9804305at2"/>
<evidence type="ECO:0000256" key="9">
    <source>
        <dbReference type="SAM" id="MobiDB-lite"/>
    </source>
</evidence>
<dbReference type="Gene3D" id="2.40.50.140">
    <property type="entry name" value="Nucleic acid-binding proteins"/>
    <property type="match status" value="1"/>
</dbReference>
<evidence type="ECO:0000313" key="11">
    <source>
        <dbReference type="EMBL" id="RNL82687.1"/>
    </source>
</evidence>
<protein>
    <recommendedName>
        <fullName evidence="8">Polyribonucleotide nucleotidyltransferase</fullName>
        <ecNumber evidence="8">2.7.7.8</ecNumber>
    </recommendedName>
    <alternativeName>
        <fullName evidence="8">Polynucleotide phosphorylase</fullName>
        <shortName evidence="8">PNPase</shortName>
    </alternativeName>
</protein>
<dbReference type="PANTHER" id="PTHR11252">
    <property type="entry name" value="POLYRIBONUCLEOTIDE NUCLEOTIDYLTRANSFERASE"/>
    <property type="match status" value="1"/>
</dbReference>
<dbReference type="NCBIfam" id="TIGR02696">
    <property type="entry name" value="pppGpp_PNP"/>
    <property type="match status" value="1"/>
</dbReference>
<accession>A0A3N0E4E0</accession>
<dbReference type="SUPFAM" id="SSF50249">
    <property type="entry name" value="Nucleic acid-binding proteins"/>
    <property type="match status" value="1"/>
</dbReference>
<dbReference type="InterPro" id="IPR004088">
    <property type="entry name" value="KH_dom_type_1"/>
</dbReference>
<keyword evidence="4 8" id="KW-0548">Nucleotidyltransferase</keyword>
<dbReference type="Pfam" id="PF03726">
    <property type="entry name" value="PNPase"/>
    <property type="match status" value="1"/>
</dbReference>
<dbReference type="InterPro" id="IPR015848">
    <property type="entry name" value="PNPase_PH_RNA-bd_bac/org-type"/>
</dbReference>
<dbReference type="CDD" id="cd02393">
    <property type="entry name" value="KH-I_PNPase"/>
    <property type="match status" value="1"/>
</dbReference>
<organism evidence="11 12">
    <name type="scientific">Halostreptopolyspora alba</name>
    <dbReference type="NCBI Taxonomy" id="2487137"/>
    <lineage>
        <taxon>Bacteria</taxon>
        <taxon>Bacillati</taxon>
        <taxon>Actinomycetota</taxon>
        <taxon>Actinomycetes</taxon>
        <taxon>Streptosporangiales</taxon>
        <taxon>Nocardiopsidaceae</taxon>
        <taxon>Halostreptopolyspora</taxon>
    </lineage>
</organism>
<dbReference type="FunFam" id="3.30.230.70:FF:000002">
    <property type="entry name" value="Polyribonucleotide nucleotidyltransferase"/>
    <property type="match status" value="1"/>
</dbReference>
<keyword evidence="12" id="KW-1185">Reference proteome</keyword>
<keyword evidence="5 8" id="KW-0479">Metal-binding</keyword>
<evidence type="ECO:0000256" key="8">
    <source>
        <dbReference type="HAMAP-Rule" id="MF_01595"/>
    </source>
</evidence>
<dbReference type="InterPro" id="IPR012162">
    <property type="entry name" value="PNPase"/>
</dbReference>
<dbReference type="RefSeq" id="WP_123202682.1">
    <property type="nucleotide sequence ID" value="NZ_RJMB01000021.1"/>
</dbReference>
<dbReference type="InterPro" id="IPR014069">
    <property type="entry name" value="GPSI/PNP"/>
</dbReference>
<keyword evidence="7 8" id="KW-0694">RNA-binding</keyword>
<dbReference type="FunFam" id="3.30.1370.10:FF:000001">
    <property type="entry name" value="Polyribonucleotide nucleotidyltransferase"/>
    <property type="match status" value="1"/>
</dbReference>
<dbReference type="CDD" id="cd11364">
    <property type="entry name" value="RNase_PH_PNPase_2"/>
    <property type="match status" value="1"/>
</dbReference>
<feature type="region of interest" description="Disordered" evidence="9">
    <location>
        <begin position="399"/>
        <end position="419"/>
    </location>
</feature>
<dbReference type="SUPFAM" id="SSF46915">
    <property type="entry name" value="Polynucleotide phosphorylase/guanosine pentaphosphate synthase (PNPase/GPSI), domain 3"/>
    <property type="match status" value="1"/>
</dbReference>
<evidence type="ECO:0000259" key="10">
    <source>
        <dbReference type="PROSITE" id="PS50126"/>
    </source>
</evidence>
<dbReference type="Gene3D" id="3.30.230.70">
    <property type="entry name" value="GHMP Kinase, N-terminal domain"/>
    <property type="match status" value="2"/>
</dbReference>
<evidence type="ECO:0000313" key="12">
    <source>
        <dbReference type="Proteomes" id="UP000269198"/>
    </source>
</evidence>
<dbReference type="InterPro" id="IPR001247">
    <property type="entry name" value="ExoRNase_PH_dom1"/>
</dbReference>
<dbReference type="HAMAP" id="MF_01595">
    <property type="entry name" value="PNPase"/>
    <property type="match status" value="1"/>
</dbReference>
<feature type="binding site" evidence="8">
    <location>
        <position position="515"/>
    </location>
    <ligand>
        <name>Mg(2+)</name>
        <dbReference type="ChEBI" id="CHEBI:18420"/>
    </ligand>
</feature>
<comment type="caution">
    <text evidence="11">The sequence shown here is derived from an EMBL/GenBank/DDBJ whole genome shotgun (WGS) entry which is preliminary data.</text>
</comment>
<dbReference type="Pfam" id="PF00013">
    <property type="entry name" value="KH_1"/>
    <property type="match status" value="1"/>
</dbReference>
<keyword evidence="2 8" id="KW-0963">Cytoplasm</keyword>
<comment type="similarity">
    <text evidence="1 8">Belongs to the polyribonucleotide nucleotidyltransferase family.</text>
</comment>
<dbReference type="GO" id="GO:0000287">
    <property type="term" value="F:magnesium ion binding"/>
    <property type="evidence" value="ECO:0007669"/>
    <property type="project" value="UniProtKB-UniRule"/>
</dbReference>
<evidence type="ECO:0000256" key="5">
    <source>
        <dbReference type="ARBA" id="ARBA00022723"/>
    </source>
</evidence>
<evidence type="ECO:0000256" key="4">
    <source>
        <dbReference type="ARBA" id="ARBA00022695"/>
    </source>
</evidence>
<keyword evidence="3 8" id="KW-0808">Transferase</keyword>
<dbReference type="InterPro" id="IPR003029">
    <property type="entry name" value="S1_domain"/>
</dbReference>
<evidence type="ECO:0000256" key="7">
    <source>
        <dbReference type="ARBA" id="ARBA00022884"/>
    </source>
</evidence>
<comment type="function">
    <text evidence="8">Involved in mRNA degradation. Catalyzes the phosphorolysis of single-stranded polyribonucleotides processively in the 3'- to 5'-direction.</text>
</comment>
<dbReference type="NCBIfam" id="TIGR03591">
    <property type="entry name" value="polynuc_phos"/>
    <property type="match status" value="1"/>
</dbReference>
<sequence>MEGAYSAEAVIDNGRFGTRTIRFETGRLAQLAAGSAVAYLDSETMVLSATTASKRPKENLDFFPLTVDVEERMYAAGRIPGSFFRREGRPSEDAILTCRLIDRPLRPSFKEGLRNEIQIVESIMALHPDHLYDVVAINAASMSTQLAGLPFSGPIGGVRVALIEGQWVAFPTHTELENGTFDMVVAGRVLDDGDVAIMMVEAESTPNTLQLVADGEVGPNEQTVAEGLEAAKPFIKVLCRAQQALADQAAKETGEFPVYLDYANDVYQAVDGAVRSELAEALTIADKHDREVELDRVKALAGEKLLEDFEGREREIGAAFRSLTKQLMRERVLRDHVRIDGRGPKDIRELSAEVGVVPRVHGSALFERGETQILGVTTLNMLRMEQTVDTLNPEKTKRYMHNYNFPPYSTGETGRVGSPKRREIGHGALAERALIPVLPSREEFPYAIRQVSEAIGSNGSTSMGSVCASTMSLMSGGVPLKEMVSGIAMGMVSDGDEYVTLTDILGAEDAFGDMDFKVAGTRELITALQLDTKLDGIPASQLSAALQQARGARLAILDVMQEAIERPAEMSPHAPRILTVRVPVDKIGEVIGPKGKMINSIQDETGADITIEDDGTIYIGATDGPSAEAARDTINGIANPTMPEVGDRYLGTVVKTTAFGAFVSLLPGKDGLLHISQIRKLHGGQRIENLDDVINIGEKIQVEIREIDDRGKLSLVPVEVIESETESGGEETTEEATVEAGSGDENEGRERRRRRSRGARSENT</sequence>
<dbReference type="InterPro" id="IPR020568">
    <property type="entry name" value="Ribosomal_Su5_D2-typ_SF"/>
</dbReference>
<dbReference type="Proteomes" id="UP000269198">
    <property type="component" value="Unassembled WGS sequence"/>
</dbReference>
<dbReference type="Pfam" id="PF01138">
    <property type="entry name" value="RNase_PH"/>
    <property type="match status" value="2"/>
</dbReference>
<dbReference type="PIRSF" id="PIRSF005499">
    <property type="entry name" value="PNPase"/>
    <property type="match status" value="1"/>
</dbReference>
<dbReference type="GO" id="GO:0006402">
    <property type="term" value="P:mRNA catabolic process"/>
    <property type="evidence" value="ECO:0007669"/>
    <property type="project" value="UniProtKB-UniRule"/>
</dbReference>
<dbReference type="GO" id="GO:0006396">
    <property type="term" value="P:RNA processing"/>
    <property type="evidence" value="ECO:0007669"/>
    <property type="project" value="InterPro"/>
</dbReference>
<dbReference type="AlphaFoldDB" id="A0A3N0E4E0"/>
<dbReference type="EMBL" id="RJMB01000021">
    <property type="protein sequence ID" value="RNL82687.1"/>
    <property type="molecule type" value="Genomic_DNA"/>
</dbReference>
<evidence type="ECO:0000256" key="3">
    <source>
        <dbReference type="ARBA" id="ARBA00022679"/>
    </source>
</evidence>
<evidence type="ECO:0000256" key="6">
    <source>
        <dbReference type="ARBA" id="ARBA00022842"/>
    </source>
</evidence>
<dbReference type="InterPro" id="IPR036456">
    <property type="entry name" value="PNPase_PH_RNA-bd_sf"/>
</dbReference>
<dbReference type="SUPFAM" id="SSF55666">
    <property type="entry name" value="Ribonuclease PH domain 2-like"/>
    <property type="match status" value="2"/>
</dbReference>
<dbReference type="GO" id="GO:0003723">
    <property type="term" value="F:RNA binding"/>
    <property type="evidence" value="ECO:0007669"/>
    <property type="project" value="UniProtKB-UniRule"/>
</dbReference>
<comment type="subcellular location">
    <subcellularLocation>
        <location evidence="8">Cytoplasm</location>
    </subcellularLocation>
</comment>
<dbReference type="InterPro" id="IPR012340">
    <property type="entry name" value="NA-bd_OB-fold"/>
</dbReference>
<dbReference type="SUPFAM" id="SSF54211">
    <property type="entry name" value="Ribosomal protein S5 domain 2-like"/>
    <property type="match status" value="2"/>
</dbReference>
<dbReference type="InterPro" id="IPR004087">
    <property type="entry name" value="KH_dom"/>
</dbReference>